<evidence type="ECO:0000313" key="2">
    <source>
        <dbReference type="Proteomes" id="UP000325313"/>
    </source>
</evidence>
<dbReference type="AlphaFoldDB" id="A0A5B0RZA8"/>
<gene>
    <name evidence="1" type="ORF">PGTUg99_013650</name>
</gene>
<reference evidence="1 2" key="1">
    <citation type="submission" date="2019-05" db="EMBL/GenBank/DDBJ databases">
        <title>Emergence of the Ug99 lineage of the wheat stem rust pathogen through somatic hybridization.</title>
        <authorList>
            <person name="Li F."/>
            <person name="Upadhyaya N.M."/>
            <person name="Sperschneider J."/>
            <person name="Matny O."/>
            <person name="Nguyen-Phuc H."/>
            <person name="Mago R."/>
            <person name="Raley C."/>
            <person name="Miller M.E."/>
            <person name="Silverstein K.A.T."/>
            <person name="Henningsen E."/>
            <person name="Hirsch C.D."/>
            <person name="Visser B."/>
            <person name="Pretorius Z.A."/>
            <person name="Steffenson B.J."/>
            <person name="Schwessinger B."/>
            <person name="Dodds P.N."/>
            <person name="Figueroa M."/>
        </authorList>
    </citation>
    <scope>NUCLEOTIDE SEQUENCE [LARGE SCALE GENOMIC DNA]</scope>
    <source>
        <strain evidence="1 2">Ug99</strain>
    </source>
</reference>
<comment type="caution">
    <text evidence="1">The sequence shown here is derived from an EMBL/GenBank/DDBJ whole genome shotgun (WGS) entry which is preliminary data.</text>
</comment>
<dbReference type="Proteomes" id="UP000325313">
    <property type="component" value="Unassembled WGS sequence"/>
</dbReference>
<accession>A0A5B0RZA8</accession>
<evidence type="ECO:0000313" key="1">
    <source>
        <dbReference type="EMBL" id="KAA1130758.1"/>
    </source>
</evidence>
<name>A0A5B0RZA8_PUCGR</name>
<sequence>MTDLNVFPITAEVIYQIPKRLQPREVFEFQKTLGDSFRLHRFPIIMGRAHGCIRGASRLKGRRILTDHPGDNRPLYACSYLQCCIPGGDRSANCLDYHVRTGPPPSARSLGNSINQVIVARLSIAEGWVFPEEWN</sequence>
<protein>
    <submittedName>
        <fullName evidence="1">Uncharacterized protein</fullName>
    </submittedName>
</protein>
<proteinExistence type="predicted"/>
<organism evidence="1 2">
    <name type="scientific">Puccinia graminis f. sp. tritici</name>
    <dbReference type="NCBI Taxonomy" id="56615"/>
    <lineage>
        <taxon>Eukaryota</taxon>
        <taxon>Fungi</taxon>
        <taxon>Dikarya</taxon>
        <taxon>Basidiomycota</taxon>
        <taxon>Pucciniomycotina</taxon>
        <taxon>Pucciniomycetes</taxon>
        <taxon>Pucciniales</taxon>
        <taxon>Pucciniaceae</taxon>
        <taxon>Puccinia</taxon>
    </lineage>
</organism>
<dbReference type="EMBL" id="VDEP01000106">
    <property type="protein sequence ID" value="KAA1130758.1"/>
    <property type="molecule type" value="Genomic_DNA"/>
</dbReference>